<evidence type="ECO:0000313" key="2">
    <source>
        <dbReference type="EMBL" id="EHK48596.1"/>
    </source>
</evidence>
<accession>G9NL28</accession>
<protein>
    <submittedName>
        <fullName evidence="2">Uncharacterized protein</fullName>
    </submittedName>
</protein>
<evidence type="ECO:0000313" key="3">
    <source>
        <dbReference type="Proteomes" id="UP000005426"/>
    </source>
</evidence>
<dbReference type="EMBL" id="ABDG02000018">
    <property type="protein sequence ID" value="EHK48596.1"/>
    <property type="molecule type" value="Genomic_DNA"/>
</dbReference>
<feature type="region of interest" description="Disordered" evidence="1">
    <location>
        <begin position="30"/>
        <end position="53"/>
    </location>
</feature>
<dbReference type="OMA" id="ESHITFM"/>
<sequence>MAQLAPPSYEEREFYYYGLPSRPRLVARSSSSSEPWVSPQMPEPTTWRGSTSNMYPRMLRPAKGDPALHQQWNNAASSLRIQIIEAVNAVDWTAIDILSVGLEKEEAKYHNTLLIAVKSNSLSWSRGNTLALRCKAILEEHGIRDMHCEIRESDVILLTDASSPQPPPPACGAESI</sequence>
<gene>
    <name evidence="2" type="ORF">TRIATDRAFT_305402</name>
</gene>
<dbReference type="HOGENOM" id="CLU_125568_0_0_1"/>
<name>G9NL28_HYPAI</name>
<keyword evidence="3" id="KW-1185">Reference proteome</keyword>
<dbReference type="STRING" id="452589.G9NL28"/>
<dbReference type="RefSeq" id="XP_013946759.1">
    <property type="nucleotide sequence ID" value="XM_014091284.1"/>
</dbReference>
<dbReference type="Proteomes" id="UP000005426">
    <property type="component" value="Unassembled WGS sequence"/>
</dbReference>
<dbReference type="OrthoDB" id="5424209at2759"/>
<organism evidence="2 3">
    <name type="scientific">Hypocrea atroviridis (strain ATCC 20476 / IMI 206040)</name>
    <name type="common">Trichoderma atroviride</name>
    <dbReference type="NCBI Taxonomy" id="452589"/>
    <lineage>
        <taxon>Eukaryota</taxon>
        <taxon>Fungi</taxon>
        <taxon>Dikarya</taxon>
        <taxon>Ascomycota</taxon>
        <taxon>Pezizomycotina</taxon>
        <taxon>Sordariomycetes</taxon>
        <taxon>Hypocreomycetidae</taxon>
        <taxon>Hypocreales</taxon>
        <taxon>Hypocreaceae</taxon>
        <taxon>Trichoderma</taxon>
    </lineage>
</organism>
<dbReference type="KEGG" id="tatv:25782616"/>
<comment type="caution">
    <text evidence="2">The sequence shown here is derived from an EMBL/GenBank/DDBJ whole genome shotgun (WGS) entry which is preliminary data.</text>
</comment>
<proteinExistence type="predicted"/>
<reference evidence="2 3" key="1">
    <citation type="journal article" date="2011" name="Genome Biol.">
        <title>Comparative genome sequence analysis underscores mycoparasitism as the ancestral life style of Trichoderma.</title>
        <authorList>
            <person name="Kubicek C.P."/>
            <person name="Herrera-Estrella A."/>
            <person name="Seidl-Seiboth V."/>
            <person name="Martinez D.A."/>
            <person name="Druzhinina I.S."/>
            <person name="Thon M."/>
            <person name="Zeilinger S."/>
            <person name="Casas-Flores S."/>
            <person name="Horwitz B.A."/>
            <person name="Mukherjee P.K."/>
            <person name="Mukherjee M."/>
            <person name="Kredics L."/>
            <person name="Alcaraz L.D."/>
            <person name="Aerts A."/>
            <person name="Antal Z."/>
            <person name="Atanasova L."/>
            <person name="Cervantes-Badillo M.G."/>
            <person name="Challacombe J."/>
            <person name="Chertkov O."/>
            <person name="McCluskey K."/>
            <person name="Coulpier F."/>
            <person name="Deshpande N."/>
            <person name="von Doehren H."/>
            <person name="Ebbole D.J."/>
            <person name="Esquivel-Naranjo E.U."/>
            <person name="Fekete E."/>
            <person name="Flipphi M."/>
            <person name="Glaser F."/>
            <person name="Gomez-Rodriguez E.Y."/>
            <person name="Gruber S."/>
            <person name="Han C."/>
            <person name="Henrissat B."/>
            <person name="Hermosa R."/>
            <person name="Hernandez-Onate M."/>
            <person name="Karaffa L."/>
            <person name="Kosti I."/>
            <person name="Le Crom S."/>
            <person name="Lindquist E."/>
            <person name="Lucas S."/>
            <person name="Luebeck M."/>
            <person name="Luebeck P.S."/>
            <person name="Margeot A."/>
            <person name="Metz B."/>
            <person name="Misra M."/>
            <person name="Nevalainen H."/>
            <person name="Omann M."/>
            <person name="Packer N."/>
            <person name="Perrone G."/>
            <person name="Uresti-Rivera E.E."/>
            <person name="Salamov A."/>
            <person name="Schmoll M."/>
            <person name="Seiboth B."/>
            <person name="Shapiro H."/>
            <person name="Sukno S."/>
            <person name="Tamayo-Ramos J.A."/>
            <person name="Tisch D."/>
            <person name="Wiest A."/>
            <person name="Wilkinson H.H."/>
            <person name="Zhang M."/>
            <person name="Coutinho P.M."/>
            <person name="Kenerley C.M."/>
            <person name="Monte E."/>
            <person name="Baker S.E."/>
            <person name="Grigoriev I.V."/>
        </authorList>
    </citation>
    <scope>NUCLEOTIDE SEQUENCE [LARGE SCALE GENOMIC DNA]</scope>
    <source>
        <strain evidence="3">ATCC 20476 / IMI 206040</strain>
    </source>
</reference>
<evidence type="ECO:0000256" key="1">
    <source>
        <dbReference type="SAM" id="MobiDB-lite"/>
    </source>
</evidence>
<dbReference type="GeneID" id="25782616"/>
<dbReference type="eggNOG" id="ENOG502QR0D">
    <property type="taxonomic scope" value="Eukaryota"/>
</dbReference>
<dbReference type="AlphaFoldDB" id="G9NL28"/>